<evidence type="ECO:0000313" key="3">
    <source>
        <dbReference type="Proteomes" id="UP000464577"/>
    </source>
</evidence>
<sequence length="72" mass="8193">MTKSIQAPTEDISFLAIIRYSEVIFAIIVGYIAFDEHYSQQSILGMVLIFTGQLLSFRRRARPADNAKQLDL</sequence>
<keyword evidence="1" id="KW-0812">Transmembrane</keyword>
<evidence type="ECO:0008006" key="4">
    <source>
        <dbReference type="Google" id="ProtNLM"/>
    </source>
</evidence>
<proteinExistence type="predicted"/>
<feature type="transmembrane region" description="Helical" evidence="1">
    <location>
        <begin position="12"/>
        <end position="34"/>
    </location>
</feature>
<dbReference type="RefSeq" id="WP_162388680.1">
    <property type="nucleotide sequence ID" value="NZ_CP045997.1"/>
</dbReference>
<dbReference type="Proteomes" id="UP000464577">
    <property type="component" value="Chromosome"/>
</dbReference>
<feature type="transmembrane region" description="Helical" evidence="1">
    <location>
        <begin position="40"/>
        <end position="57"/>
    </location>
</feature>
<dbReference type="EMBL" id="CP045997">
    <property type="protein sequence ID" value="QHV98267.1"/>
    <property type="molecule type" value="Genomic_DNA"/>
</dbReference>
<reference evidence="2 3" key="1">
    <citation type="submission" date="2019-11" db="EMBL/GenBank/DDBJ databases">
        <title>Spirosoma endbachense sp. nov., isolated from a natural salt meadow.</title>
        <authorList>
            <person name="Rojas J."/>
            <person name="Ambika Manirajan B."/>
            <person name="Ratering S."/>
            <person name="Suarez C."/>
            <person name="Geissler-Plaum R."/>
            <person name="Schnell S."/>
        </authorList>
    </citation>
    <scope>NUCLEOTIDE SEQUENCE [LARGE SCALE GENOMIC DNA]</scope>
    <source>
        <strain evidence="2 3">I-24</strain>
    </source>
</reference>
<accession>A0A6P1W2N2</accession>
<keyword evidence="3" id="KW-1185">Reference proteome</keyword>
<name>A0A6P1W2N2_9BACT</name>
<dbReference type="AlphaFoldDB" id="A0A6P1W2N2"/>
<organism evidence="2 3">
    <name type="scientific">Spirosoma endbachense</name>
    <dbReference type="NCBI Taxonomy" id="2666025"/>
    <lineage>
        <taxon>Bacteria</taxon>
        <taxon>Pseudomonadati</taxon>
        <taxon>Bacteroidota</taxon>
        <taxon>Cytophagia</taxon>
        <taxon>Cytophagales</taxon>
        <taxon>Cytophagaceae</taxon>
        <taxon>Spirosoma</taxon>
    </lineage>
</organism>
<evidence type="ECO:0000313" key="2">
    <source>
        <dbReference type="EMBL" id="QHV98267.1"/>
    </source>
</evidence>
<keyword evidence="1" id="KW-1133">Transmembrane helix</keyword>
<keyword evidence="1" id="KW-0472">Membrane</keyword>
<dbReference type="InterPro" id="IPR037185">
    <property type="entry name" value="EmrE-like"/>
</dbReference>
<protein>
    <recommendedName>
        <fullName evidence="4">EamA family transporter</fullName>
    </recommendedName>
</protein>
<dbReference type="SUPFAM" id="SSF103481">
    <property type="entry name" value="Multidrug resistance efflux transporter EmrE"/>
    <property type="match status" value="1"/>
</dbReference>
<dbReference type="KEGG" id="senf:GJR95_26140"/>
<evidence type="ECO:0000256" key="1">
    <source>
        <dbReference type="SAM" id="Phobius"/>
    </source>
</evidence>
<gene>
    <name evidence="2" type="ORF">GJR95_26140</name>
</gene>